<keyword evidence="4" id="KW-0443">Lipid metabolism</keyword>
<organism evidence="11 12">
    <name type="scientific">Folsomia candida</name>
    <name type="common">Springtail</name>
    <dbReference type="NCBI Taxonomy" id="158441"/>
    <lineage>
        <taxon>Eukaryota</taxon>
        <taxon>Metazoa</taxon>
        <taxon>Ecdysozoa</taxon>
        <taxon>Arthropoda</taxon>
        <taxon>Hexapoda</taxon>
        <taxon>Collembola</taxon>
        <taxon>Entomobryomorpha</taxon>
        <taxon>Isotomoidea</taxon>
        <taxon>Isotomidae</taxon>
        <taxon>Proisotominae</taxon>
        <taxon>Folsomia</taxon>
    </lineage>
</organism>
<dbReference type="SUPFAM" id="SSF56801">
    <property type="entry name" value="Acetyl-CoA synthetase-like"/>
    <property type="match status" value="1"/>
</dbReference>
<keyword evidence="3" id="KW-0547">Nucleotide-binding</keyword>
<dbReference type="EC" id="6.2.1.3" evidence="6"/>
<dbReference type="GO" id="GO:0005324">
    <property type="term" value="F:long-chain fatty acid transmembrane transporter activity"/>
    <property type="evidence" value="ECO:0007669"/>
    <property type="project" value="TreeGrafter"/>
</dbReference>
<comment type="caution">
    <text evidence="11">The sequence shown here is derived from an EMBL/GenBank/DDBJ whole genome shotgun (WGS) entry which is preliminary data.</text>
</comment>
<comment type="similarity">
    <text evidence="1">Belongs to the ATP-dependent AMP-binding enzyme family.</text>
</comment>
<dbReference type="PANTHER" id="PTHR43107:SF15">
    <property type="entry name" value="FATTY ACID TRANSPORT PROTEIN 3, ISOFORM A"/>
    <property type="match status" value="1"/>
</dbReference>
<dbReference type="Pfam" id="PF00501">
    <property type="entry name" value="AMP-binding"/>
    <property type="match status" value="1"/>
</dbReference>
<dbReference type="InterPro" id="IPR045851">
    <property type="entry name" value="AMP-bd_C_sf"/>
</dbReference>
<dbReference type="AlphaFoldDB" id="A0A226EDJ2"/>
<keyword evidence="5" id="KW-0067">ATP-binding</keyword>
<dbReference type="Gene3D" id="3.40.50.12780">
    <property type="entry name" value="N-terminal domain of ligase-like"/>
    <property type="match status" value="1"/>
</dbReference>
<evidence type="ECO:0000256" key="5">
    <source>
        <dbReference type="ARBA" id="ARBA00022840"/>
    </source>
</evidence>
<dbReference type="OMA" id="YMNESAT"/>
<keyword evidence="2" id="KW-0436">Ligase</keyword>
<evidence type="ECO:0000259" key="10">
    <source>
        <dbReference type="Pfam" id="PF00501"/>
    </source>
</evidence>
<gene>
    <name evidence="11" type="ORF">Fcan01_10777</name>
</gene>
<evidence type="ECO:0000256" key="4">
    <source>
        <dbReference type="ARBA" id="ARBA00022832"/>
    </source>
</evidence>
<dbReference type="InterPro" id="IPR042099">
    <property type="entry name" value="ANL_N_sf"/>
</dbReference>
<dbReference type="OrthoDB" id="288590at2759"/>
<evidence type="ECO:0000256" key="9">
    <source>
        <dbReference type="ARBA" id="ARBA00048666"/>
    </source>
</evidence>
<dbReference type="GO" id="GO:0005886">
    <property type="term" value="C:plasma membrane"/>
    <property type="evidence" value="ECO:0007669"/>
    <property type="project" value="TreeGrafter"/>
</dbReference>
<evidence type="ECO:0000256" key="7">
    <source>
        <dbReference type="ARBA" id="ARBA00036527"/>
    </source>
</evidence>
<comment type="catalytic activity">
    <reaction evidence="7">
        <text>a very long-chain fatty acid + ATP + CoA = a very long-chain fatty acyl-CoA + AMP + diphosphate</text>
        <dbReference type="Rhea" id="RHEA:54536"/>
        <dbReference type="ChEBI" id="CHEBI:30616"/>
        <dbReference type="ChEBI" id="CHEBI:33019"/>
        <dbReference type="ChEBI" id="CHEBI:57287"/>
        <dbReference type="ChEBI" id="CHEBI:58950"/>
        <dbReference type="ChEBI" id="CHEBI:138261"/>
        <dbReference type="ChEBI" id="CHEBI:456215"/>
    </reaction>
    <physiologicalReaction direction="left-to-right" evidence="7">
        <dbReference type="Rhea" id="RHEA:54537"/>
    </physiologicalReaction>
</comment>
<evidence type="ECO:0000313" key="12">
    <source>
        <dbReference type="Proteomes" id="UP000198287"/>
    </source>
</evidence>
<name>A0A226EDJ2_FOLCA</name>
<dbReference type="GO" id="GO:0005524">
    <property type="term" value="F:ATP binding"/>
    <property type="evidence" value="ECO:0007669"/>
    <property type="project" value="UniProtKB-KW"/>
</dbReference>
<evidence type="ECO:0000313" key="11">
    <source>
        <dbReference type="EMBL" id="OXA54746.1"/>
    </source>
</evidence>
<dbReference type="EMBL" id="LNIX01000005">
    <property type="protein sequence ID" value="OXA54746.1"/>
    <property type="molecule type" value="Genomic_DNA"/>
</dbReference>
<dbReference type="GO" id="GO:0005789">
    <property type="term" value="C:endoplasmic reticulum membrane"/>
    <property type="evidence" value="ECO:0007669"/>
    <property type="project" value="TreeGrafter"/>
</dbReference>
<dbReference type="STRING" id="158441.A0A226EDJ2"/>
<accession>A0A226EDJ2</accession>
<keyword evidence="4" id="KW-0276">Fatty acid metabolism</keyword>
<keyword evidence="12" id="KW-1185">Reference proteome</keyword>
<sequence>MMADLGMKKGDKVSLFMENDPRYICTWLGLCKIGVVTALVNFNLRSMPLKYSFELADAKAIICGYELTEALTEAYKDKLPNVPIFVSGSNIEQNVLKSGIYLDKEILTHASSTPKEQENTGFLDELFYLFTSGTSGLNKAAVIKHCRFLMAGVAGRIANKMQPDDIVYATLPLYHTNSGIVGVSQTFVNGYTLALRDKFSAKNFWKDCIKYNVTIAQYMGETARYLLRQPVTPEEKQHKVRLMLGNGLRREIWEEFVERFGIKDISELYGSTEGNVSTVNYEHKVGACGFIPILFKNLFPMTIVKLDSNYEPIRDPKTGFLVQCGPYEMGELVGKIQKDHAFRDFKGYASDKAANSKKILSDVFKKGDSVFRTGDLFMKDELGYLYFKDRLGDSFRWKGENVSTTEVEYIISNLTDKLDVVVFPVEVPNADGKCGMAAIADENNNLNLDELSSKIKKTLPSYAIPLFLRIVPSIEITGTHKMKKTELQKEGFGVKSDKNVYFWSNEEGKYVPFTNDLYEKIVAGNIKL</sequence>
<protein>
    <recommendedName>
        <fullName evidence="6">long-chain-fatty-acid--CoA ligase</fullName>
        <ecNumber evidence="6">6.2.1.3</ecNumber>
    </recommendedName>
    <alternativeName>
        <fullName evidence="8">Long-chain-fatty-acid--CoA ligase</fullName>
    </alternativeName>
</protein>
<dbReference type="GO" id="GO:0044539">
    <property type="term" value="P:long-chain fatty acid import into cell"/>
    <property type="evidence" value="ECO:0007669"/>
    <property type="project" value="TreeGrafter"/>
</dbReference>
<evidence type="ECO:0000256" key="1">
    <source>
        <dbReference type="ARBA" id="ARBA00006432"/>
    </source>
</evidence>
<evidence type="ECO:0000256" key="2">
    <source>
        <dbReference type="ARBA" id="ARBA00022598"/>
    </source>
</evidence>
<dbReference type="PANTHER" id="PTHR43107">
    <property type="entry name" value="LONG-CHAIN FATTY ACID TRANSPORT PROTEIN"/>
    <property type="match status" value="1"/>
</dbReference>
<dbReference type="InterPro" id="IPR000873">
    <property type="entry name" value="AMP-dep_synth/lig_dom"/>
</dbReference>
<comment type="catalytic activity">
    <reaction evidence="9">
        <text>tetracosanoate + ATP + CoA = tetracosanoyl-CoA + AMP + diphosphate</text>
        <dbReference type="Rhea" id="RHEA:33639"/>
        <dbReference type="ChEBI" id="CHEBI:30616"/>
        <dbReference type="ChEBI" id="CHEBI:31014"/>
        <dbReference type="ChEBI" id="CHEBI:33019"/>
        <dbReference type="ChEBI" id="CHEBI:57287"/>
        <dbReference type="ChEBI" id="CHEBI:65052"/>
        <dbReference type="ChEBI" id="CHEBI:456215"/>
    </reaction>
    <physiologicalReaction direction="left-to-right" evidence="9">
        <dbReference type="Rhea" id="RHEA:33640"/>
    </physiologicalReaction>
</comment>
<dbReference type="FunFam" id="3.30.300.30:FF:000002">
    <property type="entry name" value="Long-chain fatty acid transport protein 1"/>
    <property type="match status" value="1"/>
</dbReference>
<dbReference type="Gene3D" id="3.30.300.30">
    <property type="match status" value="1"/>
</dbReference>
<proteinExistence type="inferred from homology"/>
<feature type="domain" description="AMP-dependent synthetase/ligase" evidence="10">
    <location>
        <begin position="3"/>
        <end position="290"/>
    </location>
</feature>
<dbReference type="GO" id="GO:0004467">
    <property type="term" value="F:long-chain fatty acid-CoA ligase activity"/>
    <property type="evidence" value="ECO:0007669"/>
    <property type="project" value="UniProtKB-EC"/>
</dbReference>
<evidence type="ECO:0000256" key="6">
    <source>
        <dbReference type="ARBA" id="ARBA00026121"/>
    </source>
</evidence>
<evidence type="ECO:0000256" key="3">
    <source>
        <dbReference type="ARBA" id="ARBA00022741"/>
    </source>
</evidence>
<reference evidence="11 12" key="1">
    <citation type="submission" date="2015-12" db="EMBL/GenBank/DDBJ databases">
        <title>The genome of Folsomia candida.</title>
        <authorList>
            <person name="Faddeeva A."/>
            <person name="Derks M.F."/>
            <person name="Anvar Y."/>
            <person name="Smit S."/>
            <person name="Van Straalen N."/>
            <person name="Roelofs D."/>
        </authorList>
    </citation>
    <scope>NUCLEOTIDE SEQUENCE [LARGE SCALE GENOMIC DNA]</scope>
    <source>
        <strain evidence="11 12">VU population</strain>
        <tissue evidence="11">Whole body</tissue>
    </source>
</reference>
<evidence type="ECO:0000256" key="8">
    <source>
        <dbReference type="ARBA" id="ARBA00041297"/>
    </source>
</evidence>
<dbReference type="Proteomes" id="UP000198287">
    <property type="component" value="Unassembled WGS sequence"/>
</dbReference>